<evidence type="ECO:0000313" key="2">
    <source>
        <dbReference type="EMBL" id="HGV55272.1"/>
    </source>
</evidence>
<dbReference type="AlphaFoldDB" id="A0A832GNT4"/>
<dbReference type="Pfam" id="PF04754">
    <property type="entry name" value="Transposase_31"/>
    <property type="match status" value="1"/>
</dbReference>
<feature type="domain" description="Transposase (putative) YhgA-like" evidence="1">
    <location>
        <begin position="7"/>
        <end position="108"/>
    </location>
</feature>
<evidence type="ECO:0000259" key="1">
    <source>
        <dbReference type="Pfam" id="PF04754"/>
    </source>
</evidence>
<proteinExistence type="predicted"/>
<name>A0A832GNT4_9BACT</name>
<sequence>MRTPYLHDAFFKAFLKALENLKHFLKDFLPGELLKFLNLNHLQILPEEKIPLSKEKRLIPDLVVETSLPNRTLHIYLLIEHKSQPHIRTYLQIGFYILSLHEEDLKSGRIQDYFGCQRMWRGQLLRR</sequence>
<comment type="caution">
    <text evidence="2">The sequence shown here is derived from an EMBL/GenBank/DDBJ whole genome shotgun (WGS) entry which is preliminary data.</text>
</comment>
<reference evidence="2" key="1">
    <citation type="journal article" date="2020" name="mSystems">
        <title>Genome- and Community-Level Interaction Insights into Carbon Utilization and Element Cycling Functions of Hydrothermarchaeota in Hydrothermal Sediment.</title>
        <authorList>
            <person name="Zhou Z."/>
            <person name="Liu Y."/>
            <person name="Xu W."/>
            <person name="Pan J."/>
            <person name="Luo Z.H."/>
            <person name="Li M."/>
        </authorList>
    </citation>
    <scope>NUCLEOTIDE SEQUENCE [LARGE SCALE GENOMIC DNA]</scope>
    <source>
        <strain evidence="2">SpSt-605</strain>
    </source>
</reference>
<accession>A0A832GNT4</accession>
<gene>
    <name evidence="2" type="ORF">ENT73_04200</name>
</gene>
<dbReference type="InterPro" id="IPR006842">
    <property type="entry name" value="Transposase_31"/>
</dbReference>
<organism evidence="2">
    <name type="scientific">Caldimicrobium thiodismutans</name>
    <dbReference type="NCBI Taxonomy" id="1653476"/>
    <lineage>
        <taxon>Bacteria</taxon>
        <taxon>Pseudomonadati</taxon>
        <taxon>Thermodesulfobacteriota</taxon>
        <taxon>Thermodesulfobacteria</taxon>
        <taxon>Thermodesulfobacteriales</taxon>
        <taxon>Thermodesulfobacteriaceae</taxon>
        <taxon>Caldimicrobium</taxon>
    </lineage>
</organism>
<dbReference type="EMBL" id="DSZU01000072">
    <property type="protein sequence ID" value="HGV55272.1"/>
    <property type="molecule type" value="Genomic_DNA"/>
</dbReference>
<protein>
    <recommendedName>
        <fullName evidence="1">Transposase (putative) YhgA-like domain-containing protein</fullName>
    </recommendedName>
</protein>